<sequence length="78" mass="9357">MPKIKQCELKKESKYLHLVLPVRYFLSVFFVLFLAEFLGYGKSFMFVLYHLLQQMSLKPRMKMQKVPAVIWLADIWSI</sequence>
<organism evidence="2 3">
    <name type="scientific">Psophocarpus tetragonolobus</name>
    <name type="common">Winged bean</name>
    <name type="synonym">Dolichos tetragonolobus</name>
    <dbReference type="NCBI Taxonomy" id="3891"/>
    <lineage>
        <taxon>Eukaryota</taxon>
        <taxon>Viridiplantae</taxon>
        <taxon>Streptophyta</taxon>
        <taxon>Embryophyta</taxon>
        <taxon>Tracheophyta</taxon>
        <taxon>Spermatophyta</taxon>
        <taxon>Magnoliopsida</taxon>
        <taxon>eudicotyledons</taxon>
        <taxon>Gunneridae</taxon>
        <taxon>Pentapetalae</taxon>
        <taxon>rosids</taxon>
        <taxon>fabids</taxon>
        <taxon>Fabales</taxon>
        <taxon>Fabaceae</taxon>
        <taxon>Papilionoideae</taxon>
        <taxon>50 kb inversion clade</taxon>
        <taxon>NPAAA clade</taxon>
        <taxon>indigoferoid/millettioid clade</taxon>
        <taxon>Phaseoleae</taxon>
        <taxon>Psophocarpus</taxon>
    </lineage>
</organism>
<feature type="transmembrane region" description="Helical" evidence="1">
    <location>
        <begin position="24"/>
        <end position="52"/>
    </location>
</feature>
<gene>
    <name evidence="2" type="ORF">VNO78_34760</name>
</gene>
<dbReference type="AlphaFoldDB" id="A0AAN9RLQ0"/>
<evidence type="ECO:0000256" key="1">
    <source>
        <dbReference type="SAM" id="Phobius"/>
    </source>
</evidence>
<keyword evidence="1" id="KW-0472">Membrane</keyword>
<keyword evidence="1" id="KW-0812">Transmembrane</keyword>
<dbReference type="Proteomes" id="UP001386955">
    <property type="component" value="Unassembled WGS sequence"/>
</dbReference>
<proteinExistence type="predicted"/>
<protein>
    <submittedName>
        <fullName evidence="2">Uncharacterized protein</fullName>
    </submittedName>
</protein>
<keyword evidence="1" id="KW-1133">Transmembrane helix</keyword>
<keyword evidence="3" id="KW-1185">Reference proteome</keyword>
<accession>A0AAN9RLQ0</accession>
<comment type="caution">
    <text evidence="2">The sequence shown here is derived from an EMBL/GenBank/DDBJ whole genome shotgun (WGS) entry which is preliminary data.</text>
</comment>
<name>A0AAN9RLQ0_PSOTE</name>
<evidence type="ECO:0000313" key="3">
    <source>
        <dbReference type="Proteomes" id="UP001386955"/>
    </source>
</evidence>
<reference evidence="2 3" key="1">
    <citation type="submission" date="2024-01" db="EMBL/GenBank/DDBJ databases">
        <title>The genomes of 5 underutilized Papilionoideae crops provide insights into root nodulation and disease resistanc.</title>
        <authorList>
            <person name="Jiang F."/>
        </authorList>
    </citation>
    <scope>NUCLEOTIDE SEQUENCE [LARGE SCALE GENOMIC DNA]</scope>
    <source>
        <strain evidence="2">DUOXIRENSHENG_FW03</strain>
        <tissue evidence="2">Leaves</tissue>
    </source>
</reference>
<evidence type="ECO:0000313" key="2">
    <source>
        <dbReference type="EMBL" id="KAK7376294.1"/>
    </source>
</evidence>
<dbReference type="EMBL" id="JAYMYS010000028">
    <property type="protein sequence ID" value="KAK7376294.1"/>
    <property type="molecule type" value="Genomic_DNA"/>
</dbReference>